<feature type="site" description="Positions MEP for the nucleophilic attack" evidence="4">
    <location>
        <position position="150"/>
    </location>
</feature>
<evidence type="ECO:0000313" key="5">
    <source>
        <dbReference type="EMBL" id="MBC5787774.1"/>
    </source>
</evidence>
<dbReference type="HAMAP" id="MF_00108">
    <property type="entry name" value="IspD"/>
    <property type="match status" value="1"/>
</dbReference>
<evidence type="ECO:0000256" key="2">
    <source>
        <dbReference type="ARBA" id="ARBA00022695"/>
    </source>
</evidence>
<dbReference type="EMBL" id="JACOQK010000001">
    <property type="protein sequence ID" value="MBC5787774.1"/>
    <property type="molecule type" value="Genomic_DNA"/>
</dbReference>
<dbReference type="Pfam" id="PF01128">
    <property type="entry name" value="IspD"/>
    <property type="match status" value="1"/>
</dbReference>
<reference evidence="5 6" key="1">
    <citation type="submission" date="2020-08" db="EMBL/GenBank/DDBJ databases">
        <title>Genome public.</title>
        <authorList>
            <person name="Liu C."/>
            <person name="Sun Q."/>
        </authorList>
    </citation>
    <scope>NUCLEOTIDE SEQUENCE [LARGE SCALE GENOMIC DNA]</scope>
    <source>
        <strain evidence="5 6">NSJ-27</strain>
    </source>
</reference>
<keyword evidence="1 4" id="KW-0808">Transferase</keyword>
<gene>
    <name evidence="4 5" type="primary">ispD</name>
    <name evidence="5" type="ORF">H8Z77_07055</name>
</gene>
<keyword evidence="6" id="KW-1185">Reference proteome</keyword>
<dbReference type="CDD" id="cd02516">
    <property type="entry name" value="CDP-ME_synthetase"/>
    <property type="match status" value="1"/>
</dbReference>
<dbReference type="PANTHER" id="PTHR32125:SF4">
    <property type="entry name" value="2-C-METHYL-D-ERYTHRITOL 4-PHOSPHATE CYTIDYLYLTRANSFERASE, CHLOROPLASTIC"/>
    <property type="match status" value="1"/>
</dbReference>
<dbReference type="GO" id="GO:0050518">
    <property type="term" value="F:2-C-methyl-D-erythritol 4-phosphate cytidylyltransferase activity"/>
    <property type="evidence" value="ECO:0007669"/>
    <property type="project" value="UniProtKB-EC"/>
</dbReference>
<feature type="site" description="Transition state stabilizer" evidence="4">
    <location>
        <position position="14"/>
    </location>
</feature>
<dbReference type="NCBIfam" id="TIGR00453">
    <property type="entry name" value="ispD"/>
    <property type="match status" value="1"/>
</dbReference>
<dbReference type="Proteomes" id="UP000649151">
    <property type="component" value="Unassembled WGS sequence"/>
</dbReference>
<dbReference type="InterPro" id="IPR001228">
    <property type="entry name" value="IspD"/>
</dbReference>
<dbReference type="PANTHER" id="PTHR32125">
    <property type="entry name" value="2-C-METHYL-D-ERYTHRITOL 4-PHOSPHATE CYTIDYLYLTRANSFERASE, CHLOROPLASTIC"/>
    <property type="match status" value="1"/>
</dbReference>
<comment type="catalytic activity">
    <reaction evidence="4">
        <text>2-C-methyl-D-erythritol 4-phosphate + CTP + H(+) = 4-CDP-2-C-methyl-D-erythritol + diphosphate</text>
        <dbReference type="Rhea" id="RHEA:13429"/>
        <dbReference type="ChEBI" id="CHEBI:15378"/>
        <dbReference type="ChEBI" id="CHEBI:33019"/>
        <dbReference type="ChEBI" id="CHEBI:37563"/>
        <dbReference type="ChEBI" id="CHEBI:57823"/>
        <dbReference type="ChEBI" id="CHEBI:58262"/>
        <dbReference type="EC" id="2.7.7.60"/>
    </reaction>
</comment>
<dbReference type="InterPro" id="IPR029044">
    <property type="entry name" value="Nucleotide-diphossugar_trans"/>
</dbReference>
<dbReference type="InterPro" id="IPR034683">
    <property type="entry name" value="IspD/TarI"/>
</dbReference>
<comment type="function">
    <text evidence="4">Catalyzes the formation of 4-diphosphocytidyl-2-C-methyl-D-erythritol from CTP and 2-C-methyl-D-erythritol 4-phosphate (MEP).</text>
</comment>
<protein>
    <recommendedName>
        <fullName evidence="4">2-C-methyl-D-erythritol 4-phosphate cytidylyltransferase</fullName>
        <ecNumber evidence="4">2.7.7.60</ecNumber>
    </recommendedName>
    <alternativeName>
        <fullName evidence="4">4-diphosphocytidyl-2C-methyl-D-erythritol synthase</fullName>
    </alternativeName>
    <alternativeName>
        <fullName evidence="4">MEP cytidylyltransferase</fullName>
        <shortName evidence="4">MCT</shortName>
    </alternativeName>
</protein>
<dbReference type="EC" id="2.7.7.60" evidence="4"/>
<evidence type="ECO:0000256" key="4">
    <source>
        <dbReference type="HAMAP-Rule" id="MF_00108"/>
    </source>
</evidence>
<sequence>MVSVIIVAAGNSSRMEGIKKQFLKIGGVPVVIRSVTKFQQIDEVCETIIVVGKEDIPYAEQLVQQYKLKNTVVTQGGDSRQQSVLSGLSCCNPKSDLVAIHDAARPFVQIEEIQQVIQIAKKYGAATLGAPVKDTIKIVEDGIIQFTPPRSSLYLTQTPQVFQMELYKKAVEKAQQNQWDFTDDCQLIEQYGFPVHIVTASYANIKITTPEDIVLAESFAKGEEQCE</sequence>
<name>A0ABR7IRJ8_9CLOT</name>
<dbReference type="Gene3D" id="3.90.550.10">
    <property type="entry name" value="Spore Coat Polysaccharide Biosynthesis Protein SpsA, Chain A"/>
    <property type="match status" value="1"/>
</dbReference>
<comment type="caution">
    <text evidence="5">The sequence shown here is derived from an EMBL/GenBank/DDBJ whole genome shotgun (WGS) entry which is preliminary data.</text>
</comment>
<feature type="site" description="Positions MEP for the nucleophilic attack" evidence="4">
    <location>
        <position position="206"/>
    </location>
</feature>
<dbReference type="SUPFAM" id="SSF53448">
    <property type="entry name" value="Nucleotide-diphospho-sugar transferases"/>
    <property type="match status" value="1"/>
</dbReference>
<keyword evidence="2 4" id="KW-0548">Nucleotidyltransferase</keyword>
<dbReference type="RefSeq" id="WP_069987245.1">
    <property type="nucleotide sequence ID" value="NZ_JACOQK010000001.1"/>
</dbReference>
<comment type="pathway">
    <text evidence="4">Isoprenoid biosynthesis; isopentenyl diphosphate biosynthesis via DXP pathway; isopentenyl diphosphate from 1-deoxy-D-xylulose 5-phosphate: step 2/6.</text>
</comment>
<dbReference type="InterPro" id="IPR050088">
    <property type="entry name" value="IspD/TarI_cytidylyltransf_bact"/>
</dbReference>
<feature type="site" description="Transition state stabilizer" evidence="4">
    <location>
        <position position="20"/>
    </location>
</feature>
<keyword evidence="3 4" id="KW-0414">Isoprene biosynthesis</keyword>
<accession>A0ABR7IRJ8</accession>
<evidence type="ECO:0000256" key="1">
    <source>
        <dbReference type="ARBA" id="ARBA00022679"/>
    </source>
</evidence>
<proteinExistence type="inferred from homology"/>
<comment type="similarity">
    <text evidence="4">Belongs to the IspD/TarI cytidylyltransferase family. IspD subfamily.</text>
</comment>
<organism evidence="5 6">
    <name type="scientific">Clostridium facile</name>
    <dbReference type="NCBI Taxonomy" id="2763035"/>
    <lineage>
        <taxon>Bacteria</taxon>
        <taxon>Bacillati</taxon>
        <taxon>Bacillota</taxon>
        <taxon>Clostridia</taxon>
        <taxon>Eubacteriales</taxon>
        <taxon>Clostridiaceae</taxon>
        <taxon>Clostridium</taxon>
    </lineage>
</organism>
<evidence type="ECO:0000256" key="3">
    <source>
        <dbReference type="ARBA" id="ARBA00023229"/>
    </source>
</evidence>
<evidence type="ECO:0000313" key="6">
    <source>
        <dbReference type="Proteomes" id="UP000649151"/>
    </source>
</evidence>